<accession>A0ABU1YCW4</accession>
<reference evidence="1 2" key="1">
    <citation type="submission" date="2023-07" db="EMBL/GenBank/DDBJ databases">
        <title>Sorghum-associated microbial communities from plants grown in Nebraska, USA.</title>
        <authorList>
            <person name="Schachtman D."/>
        </authorList>
    </citation>
    <scope>NUCLEOTIDE SEQUENCE [LARGE SCALE GENOMIC DNA]</scope>
    <source>
        <strain evidence="1 2">4129</strain>
    </source>
</reference>
<dbReference type="EMBL" id="JAVDWQ010000011">
    <property type="protein sequence ID" value="MDR7211261.1"/>
    <property type="molecule type" value="Genomic_DNA"/>
</dbReference>
<organism evidence="1 2">
    <name type="scientific">Flavobacterium piscis</name>
    <dbReference type="NCBI Taxonomy" id="1114874"/>
    <lineage>
        <taxon>Bacteria</taxon>
        <taxon>Pseudomonadati</taxon>
        <taxon>Bacteroidota</taxon>
        <taxon>Flavobacteriia</taxon>
        <taxon>Flavobacteriales</taxon>
        <taxon>Flavobacteriaceae</taxon>
        <taxon>Flavobacterium</taxon>
    </lineage>
</organism>
<comment type="caution">
    <text evidence="1">The sequence shown here is derived from an EMBL/GenBank/DDBJ whole genome shotgun (WGS) entry which is preliminary data.</text>
</comment>
<gene>
    <name evidence="1" type="ORF">J2W48_003215</name>
</gene>
<protein>
    <submittedName>
        <fullName evidence="1">Uncharacterized protein</fullName>
    </submittedName>
</protein>
<proteinExistence type="predicted"/>
<dbReference type="Proteomes" id="UP001269081">
    <property type="component" value="Unassembled WGS sequence"/>
</dbReference>
<name>A0ABU1YCW4_9FLAO</name>
<evidence type="ECO:0000313" key="1">
    <source>
        <dbReference type="EMBL" id="MDR7211261.1"/>
    </source>
</evidence>
<evidence type="ECO:0000313" key="2">
    <source>
        <dbReference type="Proteomes" id="UP001269081"/>
    </source>
</evidence>
<dbReference type="PROSITE" id="PS51257">
    <property type="entry name" value="PROKAR_LIPOPROTEIN"/>
    <property type="match status" value="1"/>
</dbReference>
<sequence>MMKDIYLKPYYNSMKIKHLLILLILAGCQKEQKIAQTTSFNNIEVPKAVAANKNETEEISLKTDTILLSEDKKAAVTHILAHLTEQKADKDSIIISKFRLDFYQNKNKIATSKVSIKGYEKGSEWSGSYGLNYDSEKNSPFIKIDFGYPACGYAFDNYLYYLKNNDLQLVHQWQSMSDSGWGTWTEFISNDSKTDSKIFYCKTVSFEPGDDNSEDSGILKYSDSTSFSLKGNQWKKKLLSAKEKPYFEKKMSFNEFHNQQ</sequence>
<keyword evidence="2" id="KW-1185">Reference proteome</keyword>